<keyword evidence="2" id="KW-1133">Transmembrane helix</keyword>
<comment type="caution">
    <text evidence="4">The sequence shown here is derived from an EMBL/GenBank/DDBJ whole genome shotgun (WGS) entry which is preliminary data.</text>
</comment>
<dbReference type="PANTHER" id="PTHR11905:SF256">
    <property type="entry name" value="PEPTIDASE M12B DOMAIN-CONTAINING PROTEIN"/>
    <property type="match status" value="1"/>
</dbReference>
<dbReference type="InterPro" id="IPR002870">
    <property type="entry name" value="Peptidase_M12B_N"/>
</dbReference>
<dbReference type="AlphaFoldDB" id="A0A2G8K3E4"/>
<feature type="transmembrane region" description="Helical" evidence="2">
    <location>
        <begin position="185"/>
        <end position="211"/>
    </location>
</feature>
<evidence type="ECO:0000313" key="5">
    <source>
        <dbReference type="Proteomes" id="UP000230750"/>
    </source>
</evidence>
<dbReference type="PANTHER" id="PTHR11905">
    <property type="entry name" value="ADAM A DISINTEGRIN AND METALLOPROTEASE DOMAIN"/>
    <property type="match status" value="1"/>
</dbReference>
<dbReference type="Proteomes" id="UP000230750">
    <property type="component" value="Unassembled WGS sequence"/>
</dbReference>
<evidence type="ECO:0000313" key="4">
    <source>
        <dbReference type="EMBL" id="PIK42527.1"/>
    </source>
</evidence>
<sequence length="212" mass="24520">MLMNYYSLQRLQELAITASFDDKLIQQFGHYELVVPSLVNHRGDFLSYDIINSRKRTRRHLDTHKEPLADKTIHYSVQAYGTQFHMNLTLNTKLISPHFVVEREDRTGVVSSHRYVDDCHYTGHLFGHQRSSIAVSNCRGLHGLMKTADEEYFIEPLDQYSSTNLYSEGHPHIVIKDLPYQGRRIYNIIIIIIIIIVKMPVIPVVVCLVSPV</sequence>
<feature type="domain" description="Peptidase M12B propeptide" evidence="3">
    <location>
        <begin position="32"/>
        <end position="125"/>
    </location>
</feature>
<reference evidence="4 5" key="1">
    <citation type="journal article" date="2017" name="PLoS Biol.">
        <title>The sea cucumber genome provides insights into morphological evolution and visceral regeneration.</title>
        <authorList>
            <person name="Zhang X."/>
            <person name="Sun L."/>
            <person name="Yuan J."/>
            <person name="Sun Y."/>
            <person name="Gao Y."/>
            <person name="Zhang L."/>
            <person name="Li S."/>
            <person name="Dai H."/>
            <person name="Hamel J.F."/>
            <person name="Liu C."/>
            <person name="Yu Y."/>
            <person name="Liu S."/>
            <person name="Lin W."/>
            <person name="Guo K."/>
            <person name="Jin S."/>
            <person name="Xu P."/>
            <person name="Storey K.B."/>
            <person name="Huan P."/>
            <person name="Zhang T."/>
            <person name="Zhou Y."/>
            <person name="Zhang J."/>
            <person name="Lin C."/>
            <person name="Li X."/>
            <person name="Xing L."/>
            <person name="Huo D."/>
            <person name="Sun M."/>
            <person name="Wang L."/>
            <person name="Mercier A."/>
            <person name="Li F."/>
            <person name="Yang H."/>
            <person name="Xiang J."/>
        </authorList>
    </citation>
    <scope>NUCLEOTIDE SEQUENCE [LARGE SCALE GENOMIC DNA]</scope>
    <source>
        <strain evidence="4">Shaxun</strain>
        <tissue evidence="4">Muscle</tissue>
    </source>
</reference>
<dbReference type="GO" id="GO:0007229">
    <property type="term" value="P:integrin-mediated signaling pathway"/>
    <property type="evidence" value="ECO:0007669"/>
    <property type="project" value="UniProtKB-KW"/>
</dbReference>
<gene>
    <name evidence="4" type="ORF">BSL78_20603</name>
</gene>
<proteinExistence type="predicted"/>
<evidence type="ECO:0000259" key="3">
    <source>
        <dbReference type="Pfam" id="PF01562"/>
    </source>
</evidence>
<keyword evidence="5" id="KW-1185">Reference proteome</keyword>
<dbReference type="EMBL" id="MRZV01000926">
    <property type="protein sequence ID" value="PIK42527.1"/>
    <property type="molecule type" value="Genomic_DNA"/>
</dbReference>
<evidence type="ECO:0000256" key="2">
    <source>
        <dbReference type="SAM" id="Phobius"/>
    </source>
</evidence>
<keyword evidence="4" id="KW-0401">Integrin</keyword>
<dbReference type="STRING" id="307972.A0A2G8K3E4"/>
<dbReference type="OrthoDB" id="10035764at2759"/>
<dbReference type="Pfam" id="PF01562">
    <property type="entry name" value="Pep_M12B_propep"/>
    <property type="match status" value="1"/>
</dbReference>
<accession>A0A2G8K3E4</accession>
<evidence type="ECO:0000256" key="1">
    <source>
        <dbReference type="ARBA" id="ARBA00023157"/>
    </source>
</evidence>
<organism evidence="4 5">
    <name type="scientific">Stichopus japonicus</name>
    <name type="common">Sea cucumber</name>
    <dbReference type="NCBI Taxonomy" id="307972"/>
    <lineage>
        <taxon>Eukaryota</taxon>
        <taxon>Metazoa</taxon>
        <taxon>Echinodermata</taxon>
        <taxon>Eleutherozoa</taxon>
        <taxon>Echinozoa</taxon>
        <taxon>Holothuroidea</taxon>
        <taxon>Aspidochirotacea</taxon>
        <taxon>Aspidochirotida</taxon>
        <taxon>Stichopodidae</taxon>
        <taxon>Apostichopus</taxon>
    </lineage>
</organism>
<keyword evidence="2" id="KW-0812">Transmembrane</keyword>
<keyword evidence="2" id="KW-0472">Membrane</keyword>
<protein>
    <submittedName>
        <fullName evidence="4">Putative A disintegrin and metalloproteinase with thrombospondin motifs 6</fullName>
    </submittedName>
</protein>
<keyword evidence="1" id="KW-1015">Disulfide bond</keyword>
<name>A0A2G8K3E4_STIJA</name>